<dbReference type="FunFam" id="1.10.10.250:FF:000003">
    <property type="entry name" value="Mitochondrial ribosomal protein L11"/>
    <property type="match status" value="1"/>
</dbReference>
<accession>A0A151P4Q6</accession>
<comment type="similarity">
    <text evidence="1">Belongs to the universal ribosomal protein uL11 family.</text>
</comment>
<dbReference type="InterPro" id="IPR020783">
    <property type="entry name" value="Ribosomal_uL11_C"/>
</dbReference>
<evidence type="ECO:0000259" key="7">
    <source>
        <dbReference type="Pfam" id="PF00298"/>
    </source>
</evidence>
<dbReference type="AlphaFoldDB" id="A0A151P4Q6"/>
<evidence type="ECO:0000256" key="3">
    <source>
        <dbReference type="ARBA" id="ARBA00023274"/>
    </source>
</evidence>
<comment type="subunit">
    <text evidence="4">Component of the mitochondrial ribosome large subunit (39S) which comprises a 16S rRNA and about 50 distinct proteins.</text>
</comment>
<dbReference type="Pfam" id="PF00298">
    <property type="entry name" value="Ribosomal_L11"/>
    <property type="match status" value="1"/>
</dbReference>
<feature type="domain" description="Large ribosomal subunit protein uL11 C-terminal" evidence="7">
    <location>
        <begin position="14"/>
        <end position="85"/>
    </location>
</feature>
<keyword evidence="2 8" id="KW-0689">Ribosomal protein</keyword>
<comment type="caution">
    <text evidence="8">The sequence shown here is derived from an EMBL/GenBank/DDBJ whole genome shotgun (WGS) entry which is preliminary data.</text>
</comment>
<reference evidence="8 9" key="1">
    <citation type="journal article" date="2012" name="Genome Biol.">
        <title>Sequencing three crocodilian genomes to illuminate the evolution of archosaurs and amniotes.</title>
        <authorList>
            <person name="St John J.A."/>
            <person name="Braun E.L."/>
            <person name="Isberg S.R."/>
            <person name="Miles L.G."/>
            <person name="Chong A.Y."/>
            <person name="Gongora J."/>
            <person name="Dalzell P."/>
            <person name="Moran C."/>
            <person name="Bed'hom B."/>
            <person name="Abzhanov A."/>
            <person name="Burgess S.C."/>
            <person name="Cooksey A.M."/>
            <person name="Castoe T.A."/>
            <person name="Crawford N.G."/>
            <person name="Densmore L.D."/>
            <person name="Drew J.C."/>
            <person name="Edwards S.V."/>
            <person name="Faircloth B.C."/>
            <person name="Fujita M.K."/>
            <person name="Greenwold M.J."/>
            <person name="Hoffmann F.G."/>
            <person name="Howard J.M."/>
            <person name="Iguchi T."/>
            <person name="Janes D.E."/>
            <person name="Khan S.Y."/>
            <person name="Kohno S."/>
            <person name="de Koning A.J."/>
            <person name="Lance S.L."/>
            <person name="McCarthy F.M."/>
            <person name="McCormack J.E."/>
            <person name="Merchant M.E."/>
            <person name="Peterson D.G."/>
            <person name="Pollock D.D."/>
            <person name="Pourmand N."/>
            <person name="Raney B.J."/>
            <person name="Roessler K.A."/>
            <person name="Sanford J.R."/>
            <person name="Sawyer R.H."/>
            <person name="Schmidt C.J."/>
            <person name="Triplett E.W."/>
            <person name="Tuberville T.D."/>
            <person name="Venegas-Anaya M."/>
            <person name="Howard J.T."/>
            <person name="Jarvis E.D."/>
            <person name="Guillette L.J.Jr."/>
            <person name="Glenn T.C."/>
            <person name="Green R.E."/>
            <person name="Ray D.A."/>
        </authorList>
    </citation>
    <scope>NUCLEOTIDE SEQUENCE [LARGE SCALE GENOMIC DNA]</scope>
    <source>
        <strain evidence="8">KSC_2009_1</strain>
    </source>
</reference>
<protein>
    <recommendedName>
        <fullName evidence="5">Large ribosomal subunit protein uL11m</fullName>
    </recommendedName>
    <alternativeName>
        <fullName evidence="6">39S ribosomal protein L11, mitochondrial</fullName>
    </alternativeName>
</protein>
<gene>
    <name evidence="8" type="primary">MRPL11</name>
    <name evidence="8" type="ORF">Y1Q_0014619</name>
</gene>
<dbReference type="SUPFAM" id="SSF46906">
    <property type="entry name" value="Ribosomal protein L11, C-terminal domain"/>
    <property type="match status" value="1"/>
</dbReference>
<sequence>MGGPDRTYDLNIHPPTTSYFLLAAAGIEKGASQPGHEEAGVVSLSQLYEIAQVKIEDPGFKLRGKGLEDVVRSLLGSARSLGLRVVPRLTVEECTTFRQRRADELAAQAAALKEAEAAK</sequence>
<dbReference type="STRING" id="8496.A0A151P4Q6"/>
<evidence type="ECO:0000256" key="1">
    <source>
        <dbReference type="ARBA" id="ARBA00010537"/>
    </source>
</evidence>
<evidence type="ECO:0000256" key="6">
    <source>
        <dbReference type="ARBA" id="ARBA00041455"/>
    </source>
</evidence>
<evidence type="ECO:0000256" key="2">
    <source>
        <dbReference type="ARBA" id="ARBA00022980"/>
    </source>
</evidence>
<dbReference type="Proteomes" id="UP000050525">
    <property type="component" value="Unassembled WGS sequence"/>
</dbReference>
<evidence type="ECO:0000256" key="4">
    <source>
        <dbReference type="ARBA" id="ARBA00038782"/>
    </source>
</evidence>
<name>A0A151P4Q6_ALLMI</name>
<dbReference type="eggNOG" id="KOG3257">
    <property type="taxonomic scope" value="Eukaryota"/>
</dbReference>
<dbReference type="GO" id="GO:0005762">
    <property type="term" value="C:mitochondrial large ribosomal subunit"/>
    <property type="evidence" value="ECO:0007669"/>
    <property type="project" value="TreeGrafter"/>
</dbReference>
<dbReference type="Gene3D" id="1.10.10.250">
    <property type="entry name" value="Ribosomal protein L11, C-terminal domain"/>
    <property type="match status" value="1"/>
</dbReference>
<evidence type="ECO:0000313" key="9">
    <source>
        <dbReference type="Proteomes" id="UP000050525"/>
    </source>
</evidence>
<dbReference type="GO" id="GO:0006412">
    <property type="term" value="P:translation"/>
    <property type="evidence" value="ECO:0007669"/>
    <property type="project" value="InterPro"/>
</dbReference>
<dbReference type="PANTHER" id="PTHR11661:SF1">
    <property type="entry name" value="LARGE RIBOSOMAL SUBUNIT PROTEIN UL11M"/>
    <property type="match status" value="1"/>
</dbReference>
<dbReference type="InterPro" id="IPR000911">
    <property type="entry name" value="Ribosomal_uL11"/>
</dbReference>
<dbReference type="SMART" id="SM00649">
    <property type="entry name" value="RL11"/>
    <property type="match status" value="1"/>
</dbReference>
<dbReference type="PANTHER" id="PTHR11661">
    <property type="entry name" value="60S RIBOSOMAL PROTEIN L12"/>
    <property type="match status" value="1"/>
</dbReference>
<dbReference type="GO" id="GO:0003735">
    <property type="term" value="F:structural constituent of ribosome"/>
    <property type="evidence" value="ECO:0007669"/>
    <property type="project" value="InterPro"/>
</dbReference>
<evidence type="ECO:0000256" key="5">
    <source>
        <dbReference type="ARBA" id="ARBA00040104"/>
    </source>
</evidence>
<keyword evidence="9" id="KW-1185">Reference proteome</keyword>
<proteinExistence type="inferred from homology"/>
<evidence type="ECO:0000313" key="8">
    <source>
        <dbReference type="EMBL" id="KYO43960.1"/>
    </source>
</evidence>
<keyword evidence="3" id="KW-0687">Ribonucleoprotein</keyword>
<organism evidence="8 9">
    <name type="scientific">Alligator mississippiensis</name>
    <name type="common">American alligator</name>
    <dbReference type="NCBI Taxonomy" id="8496"/>
    <lineage>
        <taxon>Eukaryota</taxon>
        <taxon>Metazoa</taxon>
        <taxon>Chordata</taxon>
        <taxon>Craniata</taxon>
        <taxon>Vertebrata</taxon>
        <taxon>Euteleostomi</taxon>
        <taxon>Archelosauria</taxon>
        <taxon>Archosauria</taxon>
        <taxon>Crocodylia</taxon>
        <taxon>Alligatoridae</taxon>
        <taxon>Alligatorinae</taxon>
        <taxon>Alligator</taxon>
    </lineage>
</organism>
<dbReference type="EMBL" id="AKHW03001041">
    <property type="protein sequence ID" value="KYO43960.1"/>
    <property type="molecule type" value="Genomic_DNA"/>
</dbReference>
<dbReference type="GO" id="GO:0070180">
    <property type="term" value="F:large ribosomal subunit rRNA binding"/>
    <property type="evidence" value="ECO:0007669"/>
    <property type="project" value="TreeGrafter"/>
</dbReference>
<dbReference type="InterPro" id="IPR036769">
    <property type="entry name" value="Ribosomal_uL11_C_sf"/>
</dbReference>